<sequence>MPENKIKVTPAKGRPMLNWVGKKPLDYVKGFPTQLVEVFDPLNTGRIVTTPTYDELKDNWQNLLFHGDNKDVLATLLELGFRGKIDLTYIDPPFKSGADYVRKVELRGLKKLGRIAEDEASILQQTMYFDIWNNDTYLQFMYERLMLLKELLSETGSIYVHLDWHVSHYIKLLMDEIFGEDNFIREIIWRIGWVSGYKSTADNWIRNHETILYYGKNKNKVVFNKMYTPYPPDYERWMGRPKGKGFAIEDVWGVFPQEGVTSLQVVSFSSEYTGFVTQKPEGLLERIIKASSNEGDLILDCFIGSGTTARVAQNLSRRWIGCDINKGAIQLTSERLQGIISEQIKKEETKYPTFSLYKVNDYDLRLLQTEAIELAAQHIGIQRTRTDRFFDGYLGKNIVKIIDFNHPLTLLDLELIQDELKKRPDEDRDITIVCLGKELAVDPWIDEWNKKHPVNKIRIIELKTDKKYGSFLIHKPAEAKISIKRKNSKAIIEIKDFISPTIIERLNIDNKLFKVKIPDSRSIIDCVLIDNNYDGNTFHIIFSDVPEKKNDLVSGKYEVEVPKKKTKVAVKIIDMLGEEVLFIKEI</sequence>
<evidence type="ECO:0000259" key="3">
    <source>
        <dbReference type="Pfam" id="PF01555"/>
    </source>
</evidence>
<dbReference type="GO" id="GO:0005737">
    <property type="term" value="C:cytoplasm"/>
    <property type="evidence" value="ECO:0007669"/>
    <property type="project" value="TreeGrafter"/>
</dbReference>
<dbReference type="Proteomes" id="UP000569018">
    <property type="component" value="Unassembled WGS sequence"/>
</dbReference>
<keyword evidence="2 4" id="KW-0808">Transferase</keyword>
<protein>
    <submittedName>
        <fullName evidence="4">Adenine-specific DNA-methyltransferase</fullName>
    </submittedName>
</protein>
<gene>
    <name evidence="4" type="ORF">HKBW3S47_00945</name>
</gene>
<evidence type="ECO:0000256" key="2">
    <source>
        <dbReference type="ARBA" id="ARBA00022679"/>
    </source>
</evidence>
<proteinExistence type="predicted"/>
<dbReference type="RefSeq" id="WP_176231546.1">
    <property type="nucleotide sequence ID" value="NZ_BLRZ01000101.1"/>
</dbReference>
<feature type="domain" description="DNA methylase N-4/N-6" evidence="3">
    <location>
        <begin position="85"/>
        <end position="332"/>
    </location>
</feature>
<dbReference type="Pfam" id="PF01555">
    <property type="entry name" value="N6_N4_Mtase"/>
    <property type="match status" value="1"/>
</dbReference>
<dbReference type="Gene3D" id="3.40.50.150">
    <property type="entry name" value="Vaccinia Virus protein VP39"/>
    <property type="match status" value="1"/>
</dbReference>
<dbReference type="GO" id="GO:0008170">
    <property type="term" value="F:N-methyltransferase activity"/>
    <property type="evidence" value="ECO:0007669"/>
    <property type="project" value="InterPro"/>
</dbReference>
<dbReference type="PANTHER" id="PTHR13370">
    <property type="entry name" value="RNA METHYLASE-RELATED"/>
    <property type="match status" value="1"/>
</dbReference>
<evidence type="ECO:0000313" key="5">
    <source>
        <dbReference type="Proteomes" id="UP000569018"/>
    </source>
</evidence>
<dbReference type="InterPro" id="IPR029063">
    <property type="entry name" value="SAM-dependent_MTases_sf"/>
</dbReference>
<keyword evidence="1 4" id="KW-0489">Methyltransferase</keyword>
<reference evidence="4 5" key="1">
    <citation type="journal article" date="2020" name="Front. Microbiol.">
        <title>Single-cell genomics of novel Actinobacteria with the Wood-Ljungdahl pathway discovered in a serpentinizing system.</title>
        <authorList>
            <person name="Merino N."/>
            <person name="Kawai M."/>
            <person name="Boyd E.S."/>
            <person name="Colman D.R."/>
            <person name="McGlynn S.E."/>
            <person name="Nealson K.H."/>
            <person name="Kurokawa K."/>
            <person name="Hongoh Y."/>
        </authorList>
    </citation>
    <scope>NUCLEOTIDE SEQUENCE [LARGE SCALE GENOMIC DNA]</scope>
    <source>
        <strain evidence="4 5">S47</strain>
    </source>
</reference>
<dbReference type="PANTHER" id="PTHR13370:SF24">
    <property type="entry name" value="TYPE III RESTRICTION-MODIFICATION ENZYME STYLTI MOD SUBUNIT"/>
    <property type="match status" value="1"/>
</dbReference>
<dbReference type="InterPro" id="IPR002941">
    <property type="entry name" value="DNA_methylase_N4/N6"/>
</dbReference>
<dbReference type="EMBL" id="BLSD01000039">
    <property type="protein sequence ID" value="GFP39245.1"/>
    <property type="molecule type" value="Genomic_DNA"/>
</dbReference>
<dbReference type="InterPro" id="IPR001091">
    <property type="entry name" value="RM_Methyltransferase"/>
</dbReference>
<dbReference type="GO" id="GO:0003677">
    <property type="term" value="F:DNA binding"/>
    <property type="evidence" value="ECO:0007669"/>
    <property type="project" value="InterPro"/>
</dbReference>
<organism evidence="4 5">
    <name type="scientific">Candidatus Hakubella thermalkaliphila</name>
    <dbReference type="NCBI Taxonomy" id="2754717"/>
    <lineage>
        <taxon>Bacteria</taxon>
        <taxon>Bacillati</taxon>
        <taxon>Actinomycetota</taxon>
        <taxon>Actinomycetota incertae sedis</taxon>
        <taxon>Candidatus Hakubellales</taxon>
        <taxon>Candidatus Hakubellaceae</taxon>
        <taxon>Candidatus Hakubella</taxon>
    </lineage>
</organism>
<evidence type="ECO:0000256" key="1">
    <source>
        <dbReference type="ARBA" id="ARBA00022603"/>
    </source>
</evidence>
<comment type="caution">
    <text evidence="4">The sequence shown here is derived from an EMBL/GenBank/DDBJ whole genome shotgun (WGS) entry which is preliminary data.</text>
</comment>
<name>A0A6V8Q3B4_9ACTN</name>
<dbReference type="GO" id="GO:0032259">
    <property type="term" value="P:methylation"/>
    <property type="evidence" value="ECO:0007669"/>
    <property type="project" value="UniProtKB-KW"/>
</dbReference>
<dbReference type="AlphaFoldDB" id="A0A6V8Q3B4"/>
<dbReference type="PRINTS" id="PR00508">
    <property type="entry name" value="S21N4MTFRASE"/>
</dbReference>
<accession>A0A6V8Q3B4</accession>
<dbReference type="SUPFAM" id="SSF53335">
    <property type="entry name" value="S-adenosyl-L-methionine-dependent methyltransferases"/>
    <property type="match status" value="1"/>
</dbReference>
<evidence type="ECO:0000313" key="4">
    <source>
        <dbReference type="EMBL" id="GFP39245.1"/>
    </source>
</evidence>